<name>A0A2S0UNS4_9RHOB</name>
<protein>
    <submittedName>
        <fullName evidence="8">Cytochrome B</fullName>
    </submittedName>
</protein>
<dbReference type="Proteomes" id="UP000244496">
    <property type="component" value="Chromosome"/>
</dbReference>
<dbReference type="EMBL" id="CP028918">
    <property type="protein sequence ID" value="AWB49466.1"/>
    <property type="molecule type" value="Genomic_DNA"/>
</dbReference>
<keyword evidence="2" id="KW-1003">Cell membrane</keyword>
<dbReference type="PANTHER" id="PTHR30485:SF2">
    <property type="entry name" value="BLL0597 PROTEIN"/>
    <property type="match status" value="1"/>
</dbReference>
<evidence type="ECO:0000313" key="8">
    <source>
        <dbReference type="EMBL" id="AWB49466.1"/>
    </source>
</evidence>
<dbReference type="GO" id="GO:0020037">
    <property type="term" value="F:heme binding"/>
    <property type="evidence" value="ECO:0007669"/>
    <property type="project" value="TreeGrafter"/>
</dbReference>
<dbReference type="AlphaFoldDB" id="A0A2S0UNS4"/>
<evidence type="ECO:0000256" key="1">
    <source>
        <dbReference type="ARBA" id="ARBA00004651"/>
    </source>
</evidence>
<dbReference type="GO" id="GO:0009055">
    <property type="term" value="F:electron transfer activity"/>
    <property type="evidence" value="ECO:0007669"/>
    <property type="project" value="InterPro"/>
</dbReference>
<evidence type="ECO:0000256" key="3">
    <source>
        <dbReference type="ARBA" id="ARBA00022692"/>
    </source>
</evidence>
<evidence type="ECO:0000313" key="9">
    <source>
        <dbReference type="Proteomes" id="UP000244496"/>
    </source>
</evidence>
<evidence type="ECO:0000256" key="6">
    <source>
        <dbReference type="SAM" id="Phobius"/>
    </source>
</evidence>
<evidence type="ECO:0000256" key="5">
    <source>
        <dbReference type="ARBA" id="ARBA00023136"/>
    </source>
</evidence>
<keyword evidence="3 6" id="KW-0812">Transmembrane</keyword>
<evidence type="ECO:0000259" key="7">
    <source>
        <dbReference type="Pfam" id="PF01292"/>
    </source>
</evidence>
<dbReference type="Gene3D" id="1.20.950.20">
    <property type="entry name" value="Transmembrane di-heme cytochromes, Chain C"/>
    <property type="match status" value="1"/>
</dbReference>
<dbReference type="SUPFAM" id="SSF81342">
    <property type="entry name" value="Transmembrane di-heme cytochromes"/>
    <property type="match status" value="1"/>
</dbReference>
<keyword evidence="5 6" id="KW-0472">Membrane</keyword>
<dbReference type="GO" id="GO:0022904">
    <property type="term" value="P:respiratory electron transport chain"/>
    <property type="evidence" value="ECO:0007669"/>
    <property type="project" value="InterPro"/>
</dbReference>
<dbReference type="Pfam" id="PF01292">
    <property type="entry name" value="Ni_hydr_CYTB"/>
    <property type="match status" value="1"/>
</dbReference>
<feature type="transmembrane region" description="Helical" evidence="6">
    <location>
        <begin position="12"/>
        <end position="29"/>
    </location>
</feature>
<accession>A0A2S0UNS4</accession>
<feature type="transmembrane region" description="Helical" evidence="6">
    <location>
        <begin position="102"/>
        <end position="124"/>
    </location>
</feature>
<gene>
    <name evidence="8" type="ORF">HYN69_14020</name>
</gene>
<proteinExistence type="predicted"/>
<dbReference type="InterPro" id="IPR051542">
    <property type="entry name" value="Hydrogenase_cytochrome"/>
</dbReference>
<comment type="subcellular location">
    <subcellularLocation>
        <location evidence="1">Cell membrane</location>
        <topology evidence="1">Multi-pass membrane protein</topology>
    </subcellularLocation>
</comment>
<dbReference type="RefSeq" id="WP_108436283.1">
    <property type="nucleotide sequence ID" value="NZ_CP028918.1"/>
</dbReference>
<evidence type="ECO:0000256" key="4">
    <source>
        <dbReference type="ARBA" id="ARBA00022989"/>
    </source>
</evidence>
<feature type="domain" description="Cytochrome b561 bacterial/Ni-hydrogenase" evidence="7">
    <location>
        <begin position="6"/>
        <end position="167"/>
    </location>
</feature>
<dbReference type="PANTHER" id="PTHR30485">
    <property type="entry name" value="NI/FE-HYDROGENASE 1 B-TYPE CYTOCHROME SUBUNIT"/>
    <property type="match status" value="1"/>
</dbReference>
<keyword evidence="9" id="KW-1185">Reference proteome</keyword>
<feature type="transmembrane region" description="Helical" evidence="6">
    <location>
        <begin position="35"/>
        <end position="53"/>
    </location>
</feature>
<evidence type="ECO:0000256" key="2">
    <source>
        <dbReference type="ARBA" id="ARBA00022475"/>
    </source>
</evidence>
<dbReference type="KEGG" id="geh:HYN69_14020"/>
<sequence length="172" mass="19039">MRKIKVWDPVVRLFHWSLVVAFAANAFYTKPGRDVHQWVGYAVAGLIALRLIWGLVGTRHARFADFLPSPRAVLGQLRDMATGRRHVHVGHSPLGSLMIYNLLLTMAALAGSGYAMTTVAFFGVEWVEEVHVALVTWAEISIVVHVLAVVVESRRLGINLPKAMVTGYKTLP</sequence>
<organism evidence="8 9">
    <name type="scientific">Paragemmobacter aquarius</name>
    <dbReference type="NCBI Taxonomy" id="2169400"/>
    <lineage>
        <taxon>Bacteria</taxon>
        <taxon>Pseudomonadati</taxon>
        <taxon>Pseudomonadota</taxon>
        <taxon>Alphaproteobacteria</taxon>
        <taxon>Rhodobacterales</taxon>
        <taxon>Paracoccaceae</taxon>
        <taxon>Paragemmobacter</taxon>
    </lineage>
</organism>
<dbReference type="GO" id="GO:0005886">
    <property type="term" value="C:plasma membrane"/>
    <property type="evidence" value="ECO:0007669"/>
    <property type="project" value="UniProtKB-SubCell"/>
</dbReference>
<keyword evidence="4 6" id="KW-1133">Transmembrane helix</keyword>
<dbReference type="InterPro" id="IPR011577">
    <property type="entry name" value="Cyt_b561_bac/Ni-Hgenase"/>
</dbReference>
<reference evidence="8 9" key="1">
    <citation type="submission" date="2018-04" db="EMBL/GenBank/DDBJ databases">
        <title>Genome sequencing of Gemmobacter.</title>
        <authorList>
            <person name="Yi H."/>
            <person name="Baek M.-G."/>
        </authorList>
    </citation>
    <scope>NUCLEOTIDE SEQUENCE [LARGE SCALE GENOMIC DNA]</scope>
    <source>
        <strain evidence="8 9">HYN0069</strain>
    </source>
</reference>
<dbReference type="InterPro" id="IPR016174">
    <property type="entry name" value="Di-haem_cyt_TM"/>
</dbReference>
<dbReference type="OrthoDB" id="196472at2"/>
<feature type="transmembrane region" description="Helical" evidence="6">
    <location>
        <begin position="130"/>
        <end position="151"/>
    </location>
</feature>